<sequence length="144" mass="15766">MNQIILDSGATPLMFNNLDLFTNFTPNTQTLELAYGSTIHSAGAGTVKVKLAHCFLKLKNCLLVKSLAYNLISLRAIMKPNFKIITNENKTFSLPDQNNSLILNGTYSSGNFELSVNQNTALAIRTANQLAKILHQSASHPSLE</sequence>
<evidence type="ECO:0000313" key="3">
    <source>
        <dbReference type="Proteomes" id="UP000765509"/>
    </source>
</evidence>
<protein>
    <recommendedName>
        <fullName evidence="1">Retrovirus-related Pol polyprotein from transposon TNT 1-94-like beta-barrel domain-containing protein</fullName>
    </recommendedName>
</protein>
<organism evidence="2 3">
    <name type="scientific">Austropuccinia psidii MF-1</name>
    <dbReference type="NCBI Taxonomy" id="1389203"/>
    <lineage>
        <taxon>Eukaryota</taxon>
        <taxon>Fungi</taxon>
        <taxon>Dikarya</taxon>
        <taxon>Basidiomycota</taxon>
        <taxon>Pucciniomycotina</taxon>
        <taxon>Pucciniomycetes</taxon>
        <taxon>Pucciniales</taxon>
        <taxon>Sphaerophragmiaceae</taxon>
        <taxon>Austropuccinia</taxon>
    </lineage>
</organism>
<evidence type="ECO:0000259" key="1">
    <source>
        <dbReference type="Pfam" id="PF22936"/>
    </source>
</evidence>
<dbReference type="InterPro" id="IPR054722">
    <property type="entry name" value="PolX-like_BBD"/>
</dbReference>
<proteinExistence type="predicted"/>
<evidence type="ECO:0000313" key="2">
    <source>
        <dbReference type="EMBL" id="MBW0486744.1"/>
    </source>
</evidence>
<dbReference type="EMBL" id="AVOT02008791">
    <property type="protein sequence ID" value="MBW0486744.1"/>
    <property type="molecule type" value="Genomic_DNA"/>
</dbReference>
<dbReference type="AlphaFoldDB" id="A0A9Q3H1M5"/>
<reference evidence="2" key="1">
    <citation type="submission" date="2021-03" db="EMBL/GenBank/DDBJ databases">
        <title>Draft genome sequence of rust myrtle Austropuccinia psidii MF-1, a brazilian biotype.</title>
        <authorList>
            <person name="Quecine M.C."/>
            <person name="Pachon D.M.R."/>
            <person name="Bonatelli M.L."/>
            <person name="Correr F.H."/>
            <person name="Franceschini L.M."/>
            <person name="Leite T.F."/>
            <person name="Margarido G.R.A."/>
            <person name="Almeida C.A."/>
            <person name="Ferrarezi J.A."/>
            <person name="Labate C.A."/>
        </authorList>
    </citation>
    <scope>NUCLEOTIDE SEQUENCE</scope>
    <source>
        <strain evidence="2">MF-1</strain>
    </source>
</reference>
<accession>A0A9Q3H1M5</accession>
<comment type="caution">
    <text evidence="2">The sequence shown here is derived from an EMBL/GenBank/DDBJ whole genome shotgun (WGS) entry which is preliminary data.</text>
</comment>
<feature type="domain" description="Retrovirus-related Pol polyprotein from transposon TNT 1-94-like beta-barrel" evidence="1">
    <location>
        <begin position="5"/>
        <end position="79"/>
    </location>
</feature>
<name>A0A9Q3H1M5_9BASI</name>
<dbReference type="OrthoDB" id="7920740at2759"/>
<dbReference type="Pfam" id="PF22936">
    <property type="entry name" value="Pol_BBD"/>
    <property type="match status" value="1"/>
</dbReference>
<dbReference type="Proteomes" id="UP000765509">
    <property type="component" value="Unassembled WGS sequence"/>
</dbReference>
<gene>
    <name evidence="2" type="ORF">O181_026459</name>
</gene>
<keyword evidence="3" id="KW-1185">Reference proteome</keyword>